<evidence type="ECO:0000256" key="1">
    <source>
        <dbReference type="ARBA" id="ARBA00004141"/>
    </source>
</evidence>
<dbReference type="AlphaFoldDB" id="R8BRF5"/>
<evidence type="ECO:0000256" key="4">
    <source>
        <dbReference type="ARBA" id="ARBA00022553"/>
    </source>
</evidence>
<feature type="transmembrane region" description="Helical" evidence="10">
    <location>
        <begin position="463"/>
        <end position="482"/>
    </location>
</feature>
<dbReference type="Pfam" id="PF02133">
    <property type="entry name" value="Transp_cyt_pur"/>
    <property type="match status" value="1"/>
</dbReference>
<feature type="transmembrane region" description="Helical" evidence="10">
    <location>
        <begin position="227"/>
        <end position="244"/>
    </location>
</feature>
<evidence type="ECO:0000256" key="9">
    <source>
        <dbReference type="SAM" id="MobiDB-lite"/>
    </source>
</evidence>
<evidence type="ECO:0000256" key="5">
    <source>
        <dbReference type="ARBA" id="ARBA00022692"/>
    </source>
</evidence>
<dbReference type="InterPro" id="IPR001248">
    <property type="entry name" value="Pur-cyt_permease"/>
</dbReference>
<sequence>MQQDASTAASAYEKTPSVEALKKPLNHDNTTESPSIHEAHGADGSAAGGIFDKLLAMEAALDRKLGIESHAIERIRAEEKVPQSWHQQAAMFLLWAGGLLNISTLSTGILGAQLGFDFSRSVAITVFGNLLGAAVTGWCATLGPGTGLRQISISRYSFGWYPSKIAAALNVITQVGFSSLACITAGSAISAVSDGRVNKAVGIIIIAVGSTVVNFCGLKAVLLYEKYAWIVFFILFLVMYGEIAPRAEIKAESGLGGVDMSGSALSLLAVMYGFSVSWCTLAADYYVHYPINTSRVEVFFLCTMGITVSTCVNMLLGCCIGTLIRADQTLSDVYENEGIGFLLQKLLYPRGYAKFTLVVLSLAGIGQNSINLYSCALSIQQFARPFARIPRFMWSIALFGVVVGLAIGAGNSLSTYLLNFLSLLGYWMTSFFVLIFVEHYVFRKGSLDNYDLDGWSDPKRLPLGIAGCVAFLIGVAGWVLGMVQTWYVGPLGGLIGGSGGDIANELTLVFTLITFIPLRYVELKYVGR</sequence>
<dbReference type="InterPro" id="IPR026030">
    <property type="entry name" value="Pur-cyt_permease_Fcy2/21/22"/>
</dbReference>
<dbReference type="KEGG" id="tmn:UCRPA7_2542"/>
<feature type="transmembrane region" description="Helical" evidence="10">
    <location>
        <begin position="391"/>
        <end position="410"/>
    </location>
</feature>
<evidence type="ECO:0000313" key="12">
    <source>
        <dbReference type="Proteomes" id="UP000014074"/>
    </source>
</evidence>
<evidence type="ECO:0000256" key="7">
    <source>
        <dbReference type="ARBA" id="ARBA00023136"/>
    </source>
</evidence>
<evidence type="ECO:0000256" key="2">
    <source>
        <dbReference type="ARBA" id="ARBA00008974"/>
    </source>
</evidence>
<feature type="transmembrane region" description="Helical" evidence="10">
    <location>
        <begin position="165"/>
        <end position="189"/>
    </location>
</feature>
<feature type="transmembrane region" description="Helical" evidence="10">
    <location>
        <begin position="416"/>
        <end position="442"/>
    </location>
</feature>
<evidence type="ECO:0000256" key="8">
    <source>
        <dbReference type="PIRNR" id="PIRNR002744"/>
    </source>
</evidence>
<organism evidence="11 12">
    <name type="scientific">Phaeoacremonium minimum (strain UCR-PA7)</name>
    <name type="common">Esca disease fungus</name>
    <name type="synonym">Togninia minima</name>
    <dbReference type="NCBI Taxonomy" id="1286976"/>
    <lineage>
        <taxon>Eukaryota</taxon>
        <taxon>Fungi</taxon>
        <taxon>Dikarya</taxon>
        <taxon>Ascomycota</taxon>
        <taxon>Pezizomycotina</taxon>
        <taxon>Sordariomycetes</taxon>
        <taxon>Sordariomycetidae</taxon>
        <taxon>Togniniales</taxon>
        <taxon>Togniniaceae</taxon>
        <taxon>Phaeoacremonium</taxon>
    </lineage>
</organism>
<comment type="similarity">
    <text evidence="2 8">Belongs to the purine-cytosine permease (2.A.39) family.</text>
</comment>
<dbReference type="OrthoDB" id="5428495at2759"/>
<keyword evidence="6 10" id="KW-1133">Transmembrane helix</keyword>
<dbReference type="EMBL" id="KB932940">
    <property type="protein sequence ID" value="EOO01957.1"/>
    <property type="molecule type" value="Genomic_DNA"/>
</dbReference>
<keyword evidence="4" id="KW-0597">Phosphoprotein</keyword>
<evidence type="ECO:0000256" key="3">
    <source>
        <dbReference type="ARBA" id="ARBA00022448"/>
    </source>
</evidence>
<dbReference type="PANTHER" id="PTHR31806:SF7">
    <property type="entry name" value="TRANSPORTER, PUTATIVE (AFU_ORTHOLOGUE AFUA_2G04690)-RELATED"/>
    <property type="match status" value="1"/>
</dbReference>
<feature type="compositionally biased region" description="Basic and acidic residues" evidence="9">
    <location>
        <begin position="20"/>
        <end position="41"/>
    </location>
</feature>
<feature type="transmembrane region" description="Helical" evidence="10">
    <location>
        <begin position="355"/>
        <end position="379"/>
    </location>
</feature>
<feature type="transmembrane region" description="Helical" evidence="10">
    <location>
        <begin position="502"/>
        <end position="521"/>
    </location>
</feature>
<dbReference type="eggNOG" id="ENOG502QR29">
    <property type="taxonomic scope" value="Eukaryota"/>
</dbReference>
<dbReference type="GO" id="GO:0005886">
    <property type="term" value="C:plasma membrane"/>
    <property type="evidence" value="ECO:0007669"/>
    <property type="project" value="TreeGrafter"/>
</dbReference>
<comment type="subcellular location">
    <subcellularLocation>
        <location evidence="1">Membrane</location>
        <topology evidence="1">Multi-pass membrane protein</topology>
    </subcellularLocation>
</comment>
<evidence type="ECO:0000313" key="11">
    <source>
        <dbReference type="EMBL" id="EOO01957.1"/>
    </source>
</evidence>
<evidence type="ECO:0000256" key="6">
    <source>
        <dbReference type="ARBA" id="ARBA00022989"/>
    </source>
</evidence>
<dbReference type="PANTHER" id="PTHR31806">
    <property type="entry name" value="PURINE-CYTOSINE PERMEASE FCY2-RELATED"/>
    <property type="match status" value="1"/>
</dbReference>
<feature type="transmembrane region" description="Helical" evidence="10">
    <location>
        <begin position="298"/>
        <end position="324"/>
    </location>
</feature>
<keyword evidence="7 8" id="KW-0472">Membrane</keyword>
<dbReference type="FunFam" id="1.10.4160.10:FF:000002">
    <property type="entry name" value="Purine-cytosine permease fcyB"/>
    <property type="match status" value="1"/>
</dbReference>
<reference evidence="12" key="1">
    <citation type="journal article" date="2013" name="Genome Announc.">
        <title>Draft genome sequence of the ascomycete Phaeoacremonium aleophilum strain UCR-PA7, a causal agent of the esca disease complex in grapevines.</title>
        <authorList>
            <person name="Blanco-Ulate B."/>
            <person name="Rolshausen P."/>
            <person name="Cantu D."/>
        </authorList>
    </citation>
    <scope>NUCLEOTIDE SEQUENCE [LARGE SCALE GENOMIC DNA]</scope>
    <source>
        <strain evidence="12">UCR-PA7</strain>
    </source>
</reference>
<feature type="region of interest" description="Disordered" evidence="9">
    <location>
        <begin position="1"/>
        <end position="41"/>
    </location>
</feature>
<dbReference type="GO" id="GO:0000329">
    <property type="term" value="C:fungal-type vacuole membrane"/>
    <property type="evidence" value="ECO:0007669"/>
    <property type="project" value="TreeGrafter"/>
</dbReference>
<feature type="transmembrane region" description="Helical" evidence="10">
    <location>
        <begin position="92"/>
        <end position="116"/>
    </location>
</feature>
<keyword evidence="12" id="KW-1185">Reference proteome</keyword>
<evidence type="ECO:0000256" key="10">
    <source>
        <dbReference type="SAM" id="Phobius"/>
    </source>
</evidence>
<feature type="transmembrane region" description="Helical" evidence="10">
    <location>
        <begin position="122"/>
        <end position="144"/>
    </location>
</feature>
<keyword evidence="3 8" id="KW-0813">Transport</keyword>
<proteinExistence type="inferred from homology"/>
<feature type="transmembrane region" description="Helical" evidence="10">
    <location>
        <begin position="264"/>
        <end position="286"/>
    </location>
</feature>
<dbReference type="PIRSF" id="PIRSF002744">
    <property type="entry name" value="Pur-cyt_permease"/>
    <property type="match status" value="1"/>
</dbReference>
<dbReference type="GO" id="GO:0022857">
    <property type="term" value="F:transmembrane transporter activity"/>
    <property type="evidence" value="ECO:0007669"/>
    <property type="project" value="InterPro"/>
</dbReference>
<accession>R8BRF5</accession>
<gene>
    <name evidence="11" type="ORF">UCRPA7_2542</name>
</gene>
<protein>
    <submittedName>
        <fullName evidence="11">Putative nucleoside transporter protein</fullName>
    </submittedName>
</protein>
<dbReference type="Gene3D" id="1.10.4160.10">
    <property type="entry name" value="Hydantoin permease"/>
    <property type="match status" value="1"/>
</dbReference>
<keyword evidence="5 10" id="KW-0812">Transmembrane</keyword>
<dbReference type="RefSeq" id="XP_007913314.1">
    <property type="nucleotide sequence ID" value="XM_007915123.1"/>
</dbReference>
<dbReference type="GO" id="GO:0015851">
    <property type="term" value="P:nucleobase transport"/>
    <property type="evidence" value="ECO:0007669"/>
    <property type="project" value="UniProtKB-ARBA"/>
</dbReference>
<feature type="transmembrane region" description="Helical" evidence="10">
    <location>
        <begin position="201"/>
        <end position="222"/>
    </location>
</feature>
<dbReference type="GeneID" id="19322802"/>
<name>R8BRF5_PHAM7</name>
<dbReference type="Proteomes" id="UP000014074">
    <property type="component" value="Unassembled WGS sequence"/>
</dbReference>
<dbReference type="HOGENOM" id="CLU_026016_2_1_1"/>